<dbReference type="GeneID" id="94196469"/>
<dbReference type="InterPro" id="IPR006544">
    <property type="entry name" value="P-type_TPase_V"/>
</dbReference>
<feature type="transmembrane region" description="Helical" evidence="11">
    <location>
        <begin position="1149"/>
        <end position="1172"/>
    </location>
</feature>
<keyword evidence="2 11" id="KW-0812">Transmembrane</keyword>
<dbReference type="InterPro" id="IPR023298">
    <property type="entry name" value="ATPase_P-typ_TM_dom_sf"/>
</dbReference>
<evidence type="ECO:0000256" key="4">
    <source>
        <dbReference type="ARBA" id="ARBA00022741"/>
    </source>
</evidence>
<sequence length="3061" mass="341565">MAKLTHRRSVHRYVGRDAPFARFSATVFAIASATGAYHWKTIYDAVTGAWADEDVDIDVDIDAEDASKVARVDFAAIGARLRALTRYDAFLIVLLVVCVLCAATMLFSFWYPRVRVVFFFQACPFVEGSDEFAEYVRRKGTHVYITAAPATAEGVDERRTVAAELIPLQRSKLYTYYTHGHRKYILNEGEGVFQLVEHIDAVELRTLEAWRGLSSKEDSRLAYAGLERSLAVCEDSYGDNDYAIPACNFWAMLLDAFLSPFFLFQLLASLIWVLDNYWYYSMLSVFSMVAIEVQMVNKRIRDYDRINSMRIPPADVSVYRDGRWATVSSLKLYPGDLFLLAHDAAAEATVAPVDCLILTGEVVVDESILTGESVPQFKSAIDCRTIRAQRGVITSSESEMRQSTVFAGTSVMLCRADGPGLAGVKSSKQGCVCMVLRTGFESYQGRLVNAIIRSGDRVTASTTEGWCFLGILLTFALASCFFVFKRLPTANLKKLVLTMLHIITAVIPPEFPVILSMAVTIAIMQLHKKGMYCTEPFRVPYAGELRVCAFDKTGTLTEDQMKVVGIVAGGSGSDPDGADRHKAPIAAALVVGGCHSLSRVAGNVVGDPMEKAAFDYVGWSLSADNKVIEPQQPWFFAHGHAPASLKITVLRRWQFVSELGRMSTIVTVGGGATYWQKPADAAATELPQFSLPQPHPYLSFGHSFDGELVLLCKGAPERLRNLLRQVPEHYDWLYQKLALSGMRVLALACRKLSIPPSMVASVDRAEVESSLDFVGFLALESPIRPSSVLCMRHLEGHKLVMITGDNVLTACHVANAVEIGDRTAMVPSPSLRRAWGDFAILVWSRSRFFWSLRNGDPLPTHTSSGDFLEEMRLLARSMRLCVTGPAMDALVDYERDTGRRVLGEVVLNATVFARVSPQQKEFVIRTFKRAGMKTAMCGDGTNDMAALKAAHVGISLLKSSFKKKHSKVAEKLEGMIRKETNLRNREALEQLQRDMQEGLPEIKLGEASIASPFTYRKNDVLCVPLLVRSGRCALTNVVLLYKIMGLNSLITSVGMSVLAVDGVNFSDVQTTIYSLSYTFMLMALSRSKPAQVYSSRRPEESIFRPANFTSFVSQCCLHVAVLLHLWHLGKSARAPDYVPNLDAPFEPSLVNTLVFYGCFTVNIACFLANYPGYPYMQPLGENKFVYKPISVAVLFVLVLVCDFFLPLSEYMSLVSVPFPAMRLQVLAVLALDVLGAKRGSDGASRQYAVQELLVHAVREVLGVALQRHPSRLRRRLRLGVVRVGLAAVLALLQILAQRLLALPLRLAAPHLRHDVLGHLVPKQRLGALLLGSQYHQRELRLVLLVVGAQQAVLLDAPRVCDGESSRPRVGPLSVRLGGTLGAVGGGGVATAYGPPELRRSPHDRVCDAVDVAGRGRVQAEQLAGNVHVDLAPEGQGGLRQREQRAALAAGQRRPAGVGDGRPRLGLQAPLLLQRHQLGHHAGRVGVGRQRLQVHRVHLARQQARRRGRAELREPLHDRRVRYAHDRGHRLRVQRDAVHARRHHQRRAAQPRRPPARAQPVAPHRLDQPHARGDDLVHLLLQLQLVGEALEEDGGVHVGDLQVQHPHQLHEDLPDDLDGHLQHVGEVDEQVGRLEAPAGRVEAAAGHVLVVAAHGEVALHRQRVDARRLGHQLARDVQVARRALDVLLAALHQLVQRLRRAVLERAHAAAPGGHEAADERRVARRVLRILDRLEHVVLLQHRATVAADQLALLLAGLNLVRAAVRRQQLHRRHHRAEAQQRLDVDLALADHVRHAGLAAHQALVEGAHGVDELLDVVGAAVARVGPEALVGRRGRALRLGVAQVQGVEGALGPQLLVEHQQDLRGEGLGEAERPRVEGRRSFRVRPQQAQRLGHAAAVRPAEGAAEALQHAREQLPATVDDRDRLAAGAPLHDHLVRDGLALALQRLGAPRSERGGHQRHQLQPRLDARVHAQVVQVQNARLRPRVGRRGVVGEQVALHPVQRLPLRVDALRYRGHHLGHHPPQRQLRRHQRELQKLRQVRHGDPVERLHQRLRDGALLLRRQLDLVRRRRGEDLAAQLQRRLPQQKVVAPALAHQLGVHAGRDGKHGLHQPPQALLGGDRLVEPLQRNPLLLARAQHRLPPLVLRAEGRPPHPRERAQHGADRHHQVGEQVLQRVPHPAPLDEPALAAVRLRVRHHGAADDGERHGEDAAQAAAAPIQRFLVGRRARPGAACGAGAVQELEQHLGALLELGGGHLDRQLVDLLHVGCDDLVRQPPLRLEVMQTRRQRHQRLQQQVPRGLVLRQRQAVPDALHDRLDVGGDQIGAALAERYERHQGGPLDPGHLPGARALHEQQPDDVLQNALHRLRVVQHQNRRAREHAQPTHLQLRAVDARQLQPEHVQQVRQPRADPRVHHVARRLGLRRAQHAAGRLRLHPLRRLGAVDARRHVDGRAPQPRERSLEHEARAVEEHQLLARPLQPLLRYPLHGADALGVQAGRVHHHALRAREDVRQRLDTQVHVVVAHRGEHGYAVQNGRAQRGEARVEVLELAHAELVVDGDVGEQQLRPALRAHQERPDRVGDELVDGGGGAEVGGVLLQRGVAHLQTAHEEHQQHAPVVQPAQRGVGHEDAGAVLPGQERLPERRDAAQQRVERRHRAGCNLYRRVHHQPAEHVLRQYLERVRVHAREHVHAVALKEHLDRLRQLQLVARRVQRAVQRHRVADGHQVPHEAPHLALVERLVRKVEVGVRGHVLQLLVHHVGADVVQRLYHVRAVRRRDVGPQKVVHVKLHEDEPVHDPRQVPEDGHDHVQHLRLPVEHSQHDHAVDQQEYLADVVLEEPQNLRPLLVQHLVVHAVPDVRRDLRQHPAEDAQLGQRLLAVVRLRAERREPRVYRLQAQRDERRPLRRPVPDCYRGRVLGHLRHRQRVVLRRHRRLAPPAREQALQVLSAPRAQLLRQVVPVVLGELDQQREAVEAQQVHALDVVLPRRSRALLGHEGQHRLVAAVVRQLRQRRQRVVRHGELPLQLQRQCCVRRVVAALHQLLQSLRRHEAAFVGREDGLHYLPA</sequence>
<evidence type="ECO:0000313" key="13">
    <source>
        <dbReference type="EMBL" id="GIX64988.1"/>
    </source>
</evidence>
<feature type="transmembrane region" description="Helical" evidence="11">
    <location>
        <begin position="1108"/>
        <end position="1129"/>
    </location>
</feature>
<dbReference type="InterPro" id="IPR018303">
    <property type="entry name" value="ATPase_P-typ_P_site"/>
</dbReference>
<feature type="transmembrane region" description="Helical" evidence="11">
    <location>
        <begin position="1184"/>
        <end position="1205"/>
    </location>
</feature>
<dbReference type="EMBL" id="BPLF01000004">
    <property type="protein sequence ID" value="GIX64988.1"/>
    <property type="molecule type" value="Genomic_DNA"/>
</dbReference>
<feature type="transmembrane region" description="Helical" evidence="11">
    <location>
        <begin position="277"/>
        <end position="296"/>
    </location>
</feature>
<keyword evidence="3" id="KW-0479">Metal-binding</keyword>
<dbReference type="Gene3D" id="3.40.1110.10">
    <property type="entry name" value="Calcium-transporting ATPase, cytoplasmic domain N"/>
    <property type="match status" value="1"/>
</dbReference>
<keyword evidence="7" id="KW-1278">Translocase</keyword>
<dbReference type="Proteomes" id="UP001497744">
    <property type="component" value="Unassembled WGS sequence"/>
</dbReference>
<feature type="transmembrane region" description="Helical" evidence="11">
    <location>
        <begin position="1276"/>
        <end position="1296"/>
    </location>
</feature>
<keyword evidence="6" id="KW-0460">Magnesium</keyword>
<evidence type="ECO:0000256" key="9">
    <source>
        <dbReference type="ARBA" id="ARBA00023136"/>
    </source>
</evidence>
<evidence type="ECO:0000256" key="1">
    <source>
        <dbReference type="ARBA" id="ARBA00004141"/>
    </source>
</evidence>
<comment type="subcellular location">
    <subcellularLocation>
        <location evidence="1">Membrane</location>
        <topology evidence="1">Multi-pass membrane protein</topology>
    </subcellularLocation>
</comment>
<dbReference type="SUPFAM" id="SSF56784">
    <property type="entry name" value="HAD-like"/>
    <property type="match status" value="1"/>
</dbReference>
<feature type="transmembrane region" description="Helical" evidence="11">
    <location>
        <begin position="1038"/>
        <end position="1059"/>
    </location>
</feature>
<dbReference type="SUPFAM" id="SSF81660">
    <property type="entry name" value="Metal cation-transporting ATPase, ATP-binding domain N"/>
    <property type="match status" value="1"/>
</dbReference>
<protein>
    <submittedName>
        <fullName evidence="13">Ion-translocating ATPase</fullName>
    </submittedName>
</protein>
<dbReference type="InterPro" id="IPR059000">
    <property type="entry name" value="ATPase_P-type_domA"/>
</dbReference>
<dbReference type="InterPro" id="IPR044492">
    <property type="entry name" value="P_typ_ATPase_HD_dom"/>
</dbReference>
<dbReference type="Gene3D" id="2.70.150.10">
    <property type="entry name" value="Calcium-transporting ATPase, cytoplasmic transduction domain A"/>
    <property type="match status" value="1"/>
</dbReference>
<dbReference type="PROSITE" id="PS00154">
    <property type="entry name" value="ATPASE_E1_E2"/>
    <property type="match status" value="1"/>
</dbReference>
<keyword evidence="9 11" id="KW-0472">Membrane</keyword>
<dbReference type="InterPro" id="IPR008250">
    <property type="entry name" value="ATPase_P-typ_transduc_dom_A_sf"/>
</dbReference>
<dbReference type="GO" id="GO:0005789">
    <property type="term" value="C:endoplasmic reticulum membrane"/>
    <property type="evidence" value="ECO:0007669"/>
    <property type="project" value="TreeGrafter"/>
</dbReference>
<dbReference type="Pfam" id="PF00122">
    <property type="entry name" value="E1-E2_ATPase"/>
    <property type="match status" value="1"/>
</dbReference>
<evidence type="ECO:0000259" key="12">
    <source>
        <dbReference type="Pfam" id="PF00122"/>
    </source>
</evidence>
<feature type="region of interest" description="Disordered" evidence="10">
    <location>
        <begin position="1533"/>
        <end position="1568"/>
    </location>
</feature>
<evidence type="ECO:0000256" key="7">
    <source>
        <dbReference type="ARBA" id="ARBA00022967"/>
    </source>
</evidence>
<dbReference type="Gene3D" id="3.40.50.1000">
    <property type="entry name" value="HAD superfamily/HAD-like"/>
    <property type="match status" value="1"/>
</dbReference>
<keyword evidence="5" id="KW-0067">ATP-binding</keyword>
<evidence type="ECO:0000256" key="6">
    <source>
        <dbReference type="ARBA" id="ARBA00022842"/>
    </source>
</evidence>
<feature type="transmembrane region" description="Helical" evidence="11">
    <location>
        <begin position="249"/>
        <end position="271"/>
    </location>
</feature>
<feature type="transmembrane region" description="Helical" evidence="11">
    <location>
        <begin position="1071"/>
        <end position="1087"/>
    </location>
</feature>
<dbReference type="InterPro" id="IPR023299">
    <property type="entry name" value="ATPase_P-typ_cyto_dom_N"/>
</dbReference>
<feature type="transmembrane region" description="Helical" evidence="11">
    <location>
        <begin position="1217"/>
        <end position="1236"/>
    </location>
</feature>
<evidence type="ECO:0000256" key="11">
    <source>
        <dbReference type="SAM" id="Phobius"/>
    </source>
</evidence>
<accession>A0AAV4LY90</accession>
<dbReference type="SUPFAM" id="SSF81653">
    <property type="entry name" value="Calcium ATPase, transduction domain A"/>
    <property type="match status" value="1"/>
</dbReference>
<feature type="domain" description="P-type ATPase A" evidence="12">
    <location>
        <begin position="313"/>
        <end position="450"/>
    </location>
</feature>
<gene>
    <name evidence="13" type="ORF">BcabD6B2_44230</name>
</gene>
<keyword evidence="14" id="KW-1185">Reference proteome</keyword>
<dbReference type="SUPFAM" id="SSF81665">
    <property type="entry name" value="Calcium ATPase, transmembrane domain M"/>
    <property type="match status" value="1"/>
</dbReference>
<evidence type="ECO:0000256" key="10">
    <source>
        <dbReference type="SAM" id="MobiDB-lite"/>
    </source>
</evidence>
<dbReference type="RefSeq" id="XP_067717057.1">
    <property type="nucleotide sequence ID" value="XM_067860956.1"/>
</dbReference>
<evidence type="ECO:0000256" key="5">
    <source>
        <dbReference type="ARBA" id="ARBA00022840"/>
    </source>
</evidence>
<dbReference type="GO" id="GO:0005524">
    <property type="term" value="F:ATP binding"/>
    <property type="evidence" value="ECO:0007669"/>
    <property type="project" value="UniProtKB-KW"/>
</dbReference>
<name>A0AAV4LY90_BABCB</name>
<comment type="caution">
    <text evidence="13">The sequence shown here is derived from an EMBL/GenBank/DDBJ whole genome shotgun (WGS) entry which is preliminary data.</text>
</comment>
<evidence type="ECO:0000256" key="8">
    <source>
        <dbReference type="ARBA" id="ARBA00022989"/>
    </source>
</evidence>
<dbReference type="GO" id="GO:0046872">
    <property type="term" value="F:metal ion binding"/>
    <property type="evidence" value="ECO:0007669"/>
    <property type="project" value="UniProtKB-KW"/>
</dbReference>
<organism evidence="13 14">
    <name type="scientific">Babesia caballi</name>
    <dbReference type="NCBI Taxonomy" id="5871"/>
    <lineage>
        <taxon>Eukaryota</taxon>
        <taxon>Sar</taxon>
        <taxon>Alveolata</taxon>
        <taxon>Apicomplexa</taxon>
        <taxon>Aconoidasida</taxon>
        <taxon>Piroplasmida</taxon>
        <taxon>Babesiidae</taxon>
        <taxon>Babesia</taxon>
    </lineage>
</organism>
<feature type="transmembrane region" description="Helical" evidence="11">
    <location>
        <begin position="466"/>
        <end position="484"/>
    </location>
</feature>
<dbReference type="GO" id="GO:0006874">
    <property type="term" value="P:intracellular calcium ion homeostasis"/>
    <property type="evidence" value="ECO:0007669"/>
    <property type="project" value="TreeGrafter"/>
</dbReference>
<feature type="compositionally biased region" description="Basic residues" evidence="10">
    <location>
        <begin position="1539"/>
        <end position="1549"/>
    </location>
</feature>
<keyword evidence="4" id="KW-0547">Nucleotide-binding</keyword>
<feature type="transmembrane region" description="Helical" evidence="11">
    <location>
        <begin position="20"/>
        <end position="39"/>
    </location>
</feature>
<proteinExistence type="predicted"/>
<dbReference type="PANTHER" id="PTHR45630:SF7">
    <property type="entry name" value="ENDOPLASMIC RETICULUM TRANSMEMBRANE HELIX TRANSLOCASE"/>
    <property type="match status" value="1"/>
</dbReference>
<evidence type="ECO:0000256" key="2">
    <source>
        <dbReference type="ARBA" id="ARBA00022692"/>
    </source>
</evidence>
<feature type="transmembrane region" description="Helical" evidence="11">
    <location>
        <begin position="496"/>
        <end position="523"/>
    </location>
</feature>
<evidence type="ECO:0000256" key="3">
    <source>
        <dbReference type="ARBA" id="ARBA00022723"/>
    </source>
</evidence>
<dbReference type="PANTHER" id="PTHR45630">
    <property type="entry name" value="CATION-TRANSPORTING ATPASE-RELATED"/>
    <property type="match status" value="1"/>
</dbReference>
<keyword evidence="8 11" id="KW-1133">Transmembrane helix</keyword>
<dbReference type="GO" id="GO:0015662">
    <property type="term" value="F:P-type ion transporter activity"/>
    <property type="evidence" value="ECO:0007669"/>
    <property type="project" value="TreeGrafter"/>
</dbReference>
<dbReference type="SFLD" id="SFLDS00003">
    <property type="entry name" value="Haloacid_Dehalogenase"/>
    <property type="match status" value="1"/>
</dbReference>
<dbReference type="GO" id="GO:0019829">
    <property type="term" value="F:ATPase-coupled monoatomic cation transmembrane transporter activity"/>
    <property type="evidence" value="ECO:0007669"/>
    <property type="project" value="TreeGrafter"/>
</dbReference>
<evidence type="ECO:0000313" key="14">
    <source>
        <dbReference type="Proteomes" id="UP001497744"/>
    </source>
</evidence>
<dbReference type="InterPro" id="IPR036412">
    <property type="entry name" value="HAD-like_sf"/>
</dbReference>
<dbReference type="SFLD" id="SFLDF00027">
    <property type="entry name" value="p-type_atpase"/>
    <property type="match status" value="1"/>
</dbReference>
<reference evidence="13 14" key="1">
    <citation type="submission" date="2021-06" db="EMBL/GenBank/DDBJ databases">
        <title>Genome sequence of Babesia caballi.</title>
        <authorList>
            <person name="Yamagishi J."/>
            <person name="Kidaka T."/>
            <person name="Ochi A."/>
        </authorList>
    </citation>
    <scope>NUCLEOTIDE SEQUENCE [LARGE SCALE GENOMIC DNA]</scope>
    <source>
        <strain evidence="13">USDA-D6B2</strain>
    </source>
</reference>
<feature type="compositionally biased region" description="Basic and acidic residues" evidence="10">
    <location>
        <begin position="1866"/>
        <end position="1879"/>
    </location>
</feature>
<feature type="region of interest" description="Disordered" evidence="10">
    <location>
        <begin position="1866"/>
        <end position="1892"/>
    </location>
</feature>
<dbReference type="InterPro" id="IPR023214">
    <property type="entry name" value="HAD_sf"/>
</dbReference>
<feature type="transmembrane region" description="Helical" evidence="11">
    <location>
        <begin position="89"/>
        <end position="111"/>
    </location>
</feature>
<dbReference type="SFLD" id="SFLDG00002">
    <property type="entry name" value="C1.7:_P-type_atpase_like"/>
    <property type="match status" value="1"/>
</dbReference>
<dbReference type="PRINTS" id="PR00119">
    <property type="entry name" value="CATATPASE"/>
</dbReference>